<evidence type="ECO:0000313" key="1">
    <source>
        <dbReference type="EMBL" id="KAH7920979.1"/>
    </source>
</evidence>
<sequence>MPSFITDDDTDIHLRPAESNPSPRIKPPPKTSSIPVPFSYFPSDDGTDENLLILLHGLGDTHVPFSKLGRQLNLPQTATLALRAPDQIPFLYEQAFQWYTSFDPLGELLDRPNPTPALDLLLRVLTHLTGECGWPPGRIHLFGFAQGGSVAAEVCILWWRRELQRQKSKEGDPRPLGSLISISGPMLSYPTLSSPCLTPALVFHRAPPSELALPNDALTSFRKAFVSVLEVKKAGDGMPRSKDEWEPLMRFWSEKLERRQGEGLYEVMTSGISRS</sequence>
<dbReference type="EMBL" id="MU266548">
    <property type="protein sequence ID" value="KAH7920979.1"/>
    <property type="molecule type" value="Genomic_DNA"/>
</dbReference>
<proteinExistence type="predicted"/>
<gene>
    <name evidence="1" type="ORF">BV22DRAFT_1097276</name>
</gene>
<evidence type="ECO:0000313" key="2">
    <source>
        <dbReference type="Proteomes" id="UP000790709"/>
    </source>
</evidence>
<comment type="caution">
    <text evidence="1">The sequence shown here is derived from an EMBL/GenBank/DDBJ whole genome shotgun (WGS) entry which is preliminary data.</text>
</comment>
<keyword evidence="2" id="KW-1185">Reference proteome</keyword>
<accession>A0ACB8B6C2</accession>
<reference evidence="1" key="1">
    <citation type="journal article" date="2021" name="New Phytol.">
        <title>Evolutionary innovations through gain and loss of genes in the ectomycorrhizal Boletales.</title>
        <authorList>
            <person name="Wu G."/>
            <person name="Miyauchi S."/>
            <person name="Morin E."/>
            <person name="Kuo A."/>
            <person name="Drula E."/>
            <person name="Varga T."/>
            <person name="Kohler A."/>
            <person name="Feng B."/>
            <person name="Cao Y."/>
            <person name="Lipzen A."/>
            <person name="Daum C."/>
            <person name="Hundley H."/>
            <person name="Pangilinan J."/>
            <person name="Johnson J."/>
            <person name="Barry K."/>
            <person name="LaButti K."/>
            <person name="Ng V."/>
            <person name="Ahrendt S."/>
            <person name="Min B."/>
            <person name="Choi I.G."/>
            <person name="Park H."/>
            <person name="Plett J.M."/>
            <person name="Magnuson J."/>
            <person name="Spatafora J.W."/>
            <person name="Nagy L.G."/>
            <person name="Henrissat B."/>
            <person name="Grigoriev I.V."/>
            <person name="Yang Z.L."/>
            <person name="Xu J."/>
            <person name="Martin F.M."/>
        </authorList>
    </citation>
    <scope>NUCLEOTIDE SEQUENCE</scope>
    <source>
        <strain evidence="1">KUC20120723A-06</strain>
    </source>
</reference>
<protein>
    <submittedName>
        <fullName evidence="1">Alpha/beta-hydrolase</fullName>
    </submittedName>
</protein>
<name>A0ACB8B6C2_9AGAM</name>
<organism evidence="1 2">
    <name type="scientific">Leucogyrophana mollusca</name>
    <dbReference type="NCBI Taxonomy" id="85980"/>
    <lineage>
        <taxon>Eukaryota</taxon>
        <taxon>Fungi</taxon>
        <taxon>Dikarya</taxon>
        <taxon>Basidiomycota</taxon>
        <taxon>Agaricomycotina</taxon>
        <taxon>Agaricomycetes</taxon>
        <taxon>Agaricomycetidae</taxon>
        <taxon>Boletales</taxon>
        <taxon>Boletales incertae sedis</taxon>
        <taxon>Leucogyrophana</taxon>
    </lineage>
</organism>
<dbReference type="Proteomes" id="UP000790709">
    <property type="component" value="Unassembled WGS sequence"/>
</dbReference>